<feature type="transmembrane region" description="Helical" evidence="1">
    <location>
        <begin position="12"/>
        <end position="32"/>
    </location>
</feature>
<dbReference type="GO" id="GO:0016020">
    <property type="term" value="C:membrane"/>
    <property type="evidence" value="ECO:0007669"/>
    <property type="project" value="InterPro"/>
</dbReference>
<evidence type="ECO:0000259" key="2">
    <source>
        <dbReference type="Pfam" id="PF00892"/>
    </source>
</evidence>
<organism evidence="3 4">
    <name type="scientific">Pontivivens marinum</name>
    <dbReference type="NCBI Taxonomy" id="1690039"/>
    <lineage>
        <taxon>Bacteria</taxon>
        <taxon>Pseudomonadati</taxon>
        <taxon>Pseudomonadota</taxon>
        <taxon>Alphaproteobacteria</taxon>
        <taxon>Rhodobacterales</taxon>
        <taxon>Paracoccaceae</taxon>
        <taxon>Pontivivens</taxon>
    </lineage>
</organism>
<feature type="transmembrane region" description="Helical" evidence="1">
    <location>
        <begin position="149"/>
        <end position="171"/>
    </location>
</feature>
<evidence type="ECO:0000256" key="1">
    <source>
        <dbReference type="SAM" id="Phobius"/>
    </source>
</evidence>
<dbReference type="InterPro" id="IPR037185">
    <property type="entry name" value="EmrE-like"/>
</dbReference>
<dbReference type="Pfam" id="PF00892">
    <property type="entry name" value="EamA"/>
    <property type="match status" value="2"/>
</dbReference>
<feature type="domain" description="EamA" evidence="2">
    <location>
        <begin position="153"/>
        <end position="281"/>
    </location>
</feature>
<proteinExistence type="predicted"/>
<feature type="domain" description="EamA" evidence="2">
    <location>
        <begin position="28"/>
        <end position="141"/>
    </location>
</feature>
<sequence length="294" mass="30838">MGGMTERHRGLAMALIGIMVLMPDTVLFRLISTDLWTLMIWRAGFQGVVLWIALILLRGRKLPGDIRALGLPGLGFMLAMGVAAICFNLAIAWTTVANTLFILAAMPLWAALISWLLMGERIGLRTGLTIAAAMIGIGILVTGKDEGGIAHWTGDLAALAGSFTMASGFTLARFSPGRSMVPALAGSAFIPVLFGIVMGGAAMPLHGDMGLLFVMGAIIAPLSFALISTAPRYIPSTEVSLIMLLETALAPILVWWIVGEDPGPRAVLGGTIVVSALVISNLIGLRRARPSPAG</sequence>
<feature type="transmembrane region" description="Helical" evidence="1">
    <location>
        <begin position="38"/>
        <end position="57"/>
    </location>
</feature>
<feature type="transmembrane region" description="Helical" evidence="1">
    <location>
        <begin position="124"/>
        <end position="143"/>
    </location>
</feature>
<keyword evidence="1" id="KW-0472">Membrane</keyword>
<dbReference type="AlphaFoldDB" id="A0A2C9CW71"/>
<name>A0A2C9CW71_9RHOB</name>
<dbReference type="PANTHER" id="PTHR22911">
    <property type="entry name" value="ACYL-MALONYL CONDENSING ENZYME-RELATED"/>
    <property type="match status" value="1"/>
</dbReference>
<evidence type="ECO:0000313" key="3">
    <source>
        <dbReference type="EMBL" id="SOH94659.1"/>
    </source>
</evidence>
<feature type="transmembrane region" description="Helical" evidence="1">
    <location>
        <begin position="239"/>
        <end position="258"/>
    </location>
</feature>
<dbReference type="PANTHER" id="PTHR22911:SF135">
    <property type="entry name" value="BLR4310 PROTEIN"/>
    <property type="match status" value="1"/>
</dbReference>
<dbReference type="InterPro" id="IPR000620">
    <property type="entry name" value="EamA_dom"/>
</dbReference>
<keyword evidence="4" id="KW-1185">Reference proteome</keyword>
<evidence type="ECO:0000313" key="4">
    <source>
        <dbReference type="Proteomes" id="UP000220034"/>
    </source>
</evidence>
<dbReference type="Proteomes" id="UP000220034">
    <property type="component" value="Unassembled WGS sequence"/>
</dbReference>
<feature type="transmembrane region" description="Helical" evidence="1">
    <location>
        <begin position="183"/>
        <end position="203"/>
    </location>
</feature>
<gene>
    <name evidence="3" type="ORF">SAMN06273572_10581</name>
</gene>
<feature type="transmembrane region" description="Helical" evidence="1">
    <location>
        <begin position="99"/>
        <end position="117"/>
    </location>
</feature>
<feature type="transmembrane region" description="Helical" evidence="1">
    <location>
        <begin position="69"/>
        <end position="93"/>
    </location>
</feature>
<feature type="transmembrane region" description="Helical" evidence="1">
    <location>
        <begin position="264"/>
        <end position="285"/>
    </location>
</feature>
<protein>
    <submittedName>
        <fullName evidence="3">EamA domain-containing membrane protein RarD</fullName>
    </submittedName>
</protein>
<dbReference type="EMBL" id="OCTN01000005">
    <property type="protein sequence ID" value="SOH94659.1"/>
    <property type="molecule type" value="Genomic_DNA"/>
</dbReference>
<keyword evidence="1" id="KW-0812">Transmembrane</keyword>
<reference evidence="4" key="1">
    <citation type="submission" date="2017-09" db="EMBL/GenBank/DDBJ databases">
        <authorList>
            <person name="Varghese N."/>
            <person name="Submissions S."/>
        </authorList>
    </citation>
    <scope>NUCLEOTIDE SEQUENCE [LARGE SCALE GENOMIC DNA]</scope>
    <source>
        <strain evidence="4">C7</strain>
    </source>
</reference>
<dbReference type="SUPFAM" id="SSF103481">
    <property type="entry name" value="Multidrug resistance efflux transporter EmrE"/>
    <property type="match status" value="2"/>
</dbReference>
<dbReference type="RefSeq" id="WP_097930477.1">
    <property type="nucleotide sequence ID" value="NZ_OCTN01000005.1"/>
</dbReference>
<feature type="transmembrane region" description="Helical" evidence="1">
    <location>
        <begin position="209"/>
        <end position="227"/>
    </location>
</feature>
<keyword evidence="1" id="KW-1133">Transmembrane helix</keyword>
<dbReference type="OrthoDB" id="9810239at2"/>
<accession>A0A2C9CW71</accession>